<reference evidence="6" key="2">
    <citation type="submission" date="2020-09" db="EMBL/GenBank/DDBJ databases">
        <authorList>
            <person name="Sun Q."/>
            <person name="Zhou Y."/>
        </authorList>
    </citation>
    <scope>NUCLEOTIDE SEQUENCE</scope>
    <source>
        <strain evidence="6">CGMCC 1.15371</strain>
    </source>
</reference>
<reference evidence="6" key="1">
    <citation type="journal article" date="2014" name="Int. J. Syst. Evol. Microbiol.">
        <title>Complete genome sequence of Corynebacterium casei LMG S-19264T (=DSM 44701T), isolated from a smear-ripened cheese.</title>
        <authorList>
            <consortium name="US DOE Joint Genome Institute (JGI-PGF)"/>
            <person name="Walter F."/>
            <person name="Albersmeier A."/>
            <person name="Kalinowski J."/>
            <person name="Ruckert C."/>
        </authorList>
    </citation>
    <scope>NUCLEOTIDE SEQUENCE</scope>
    <source>
        <strain evidence="6">CGMCC 1.15371</strain>
    </source>
</reference>
<protein>
    <submittedName>
        <fullName evidence="6">LysR family transcriptional regulator</fullName>
    </submittedName>
</protein>
<dbReference type="PROSITE" id="PS50931">
    <property type="entry name" value="HTH_LYSR"/>
    <property type="match status" value="1"/>
</dbReference>
<dbReference type="InterPro" id="IPR036388">
    <property type="entry name" value="WH-like_DNA-bd_sf"/>
</dbReference>
<evidence type="ECO:0000256" key="4">
    <source>
        <dbReference type="ARBA" id="ARBA00023163"/>
    </source>
</evidence>
<dbReference type="GO" id="GO:0000976">
    <property type="term" value="F:transcription cis-regulatory region binding"/>
    <property type="evidence" value="ECO:0007669"/>
    <property type="project" value="TreeGrafter"/>
</dbReference>
<sequence length="289" mass="33073">MNLHQLFIFCSVAKNKSFINASRDLNISQPAISQQIKSLEQVLGKKLIERRGKLFQLTHHGETLYEYGVRIFSMVEEAESALEHLGNFQKNILIGTPKIPGTYYLPKVIRKFMEKNPYIHFDVSFEESNAILLDKLIKNQIDIIINYESVILRNDIEVKKIYQDELVLAIPPKHPWANGQLITFEEILTQPFIFYSPKLFIQQILENILSGHKVNVILQLDHFEAVKSCIIQGLGISLIPYSTIESELKQGFIATANCRSFTVPRNLVAIYKDSKVLPNILKEFIATLG</sequence>
<dbReference type="Pfam" id="PF00126">
    <property type="entry name" value="HTH_1"/>
    <property type="match status" value="1"/>
</dbReference>
<dbReference type="SUPFAM" id="SSF53850">
    <property type="entry name" value="Periplasmic binding protein-like II"/>
    <property type="match status" value="1"/>
</dbReference>
<dbReference type="Gene3D" id="3.40.190.290">
    <property type="match status" value="1"/>
</dbReference>
<feature type="domain" description="HTH lysR-type" evidence="5">
    <location>
        <begin position="1"/>
        <end position="58"/>
    </location>
</feature>
<dbReference type="RefSeq" id="WP_188688094.1">
    <property type="nucleotide sequence ID" value="NZ_BMIR01000001.1"/>
</dbReference>
<dbReference type="AlphaFoldDB" id="A0A8J2VK40"/>
<evidence type="ECO:0000313" key="7">
    <source>
        <dbReference type="Proteomes" id="UP000628775"/>
    </source>
</evidence>
<dbReference type="EMBL" id="BMIR01000001">
    <property type="protein sequence ID" value="GGE27785.1"/>
    <property type="molecule type" value="Genomic_DNA"/>
</dbReference>
<dbReference type="PRINTS" id="PR00039">
    <property type="entry name" value="HTHLYSR"/>
</dbReference>
<proteinExistence type="inferred from homology"/>
<keyword evidence="4" id="KW-0804">Transcription</keyword>
<accession>A0A8J2VK40</accession>
<name>A0A8J2VK40_9BACL</name>
<comment type="caution">
    <text evidence="6">The sequence shown here is derived from an EMBL/GenBank/DDBJ whole genome shotgun (WGS) entry which is preliminary data.</text>
</comment>
<organism evidence="6 7">
    <name type="scientific">Pullulanibacillus camelliae</name>
    <dbReference type="NCBI Taxonomy" id="1707096"/>
    <lineage>
        <taxon>Bacteria</taxon>
        <taxon>Bacillati</taxon>
        <taxon>Bacillota</taxon>
        <taxon>Bacilli</taxon>
        <taxon>Bacillales</taxon>
        <taxon>Sporolactobacillaceae</taxon>
        <taxon>Pullulanibacillus</taxon>
    </lineage>
</organism>
<dbReference type="CDD" id="cd05466">
    <property type="entry name" value="PBP2_LTTR_substrate"/>
    <property type="match status" value="1"/>
</dbReference>
<evidence type="ECO:0000313" key="6">
    <source>
        <dbReference type="EMBL" id="GGE27785.1"/>
    </source>
</evidence>
<gene>
    <name evidence="6" type="ORF">GCM10011391_02830</name>
</gene>
<comment type="similarity">
    <text evidence="1">Belongs to the LysR transcriptional regulatory family.</text>
</comment>
<dbReference type="InterPro" id="IPR036390">
    <property type="entry name" value="WH_DNA-bd_sf"/>
</dbReference>
<dbReference type="FunFam" id="1.10.10.10:FF:000001">
    <property type="entry name" value="LysR family transcriptional regulator"/>
    <property type="match status" value="1"/>
</dbReference>
<dbReference type="InterPro" id="IPR005119">
    <property type="entry name" value="LysR_subst-bd"/>
</dbReference>
<dbReference type="PANTHER" id="PTHR30126:SF40">
    <property type="entry name" value="HTH-TYPE TRANSCRIPTIONAL REGULATOR GLTR"/>
    <property type="match status" value="1"/>
</dbReference>
<dbReference type="SUPFAM" id="SSF46785">
    <property type="entry name" value="Winged helix' DNA-binding domain"/>
    <property type="match status" value="1"/>
</dbReference>
<dbReference type="InterPro" id="IPR000847">
    <property type="entry name" value="LysR_HTH_N"/>
</dbReference>
<dbReference type="Proteomes" id="UP000628775">
    <property type="component" value="Unassembled WGS sequence"/>
</dbReference>
<keyword evidence="3" id="KW-0238">DNA-binding</keyword>
<keyword evidence="7" id="KW-1185">Reference proteome</keyword>
<evidence type="ECO:0000256" key="3">
    <source>
        <dbReference type="ARBA" id="ARBA00023125"/>
    </source>
</evidence>
<dbReference type="Pfam" id="PF03466">
    <property type="entry name" value="LysR_substrate"/>
    <property type="match status" value="1"/>
</dbReference>
<keyword evidence="2" id="KW-0805">Transcription regulation</keyword>
<dbReference type="PANTHER" id="PTHR30126">
    <property type="entry name" value="HTH-TYPE TRANSCRIPTIONAL REGULATOR"/>
    <property type="match status" value="1"/>
</dbReference>
<dbReference type="GO" id="GO:0003700">
    <property type="term" value="F:DNA-binding transcription factor activity"/>
    <property type="evidence" value="ECO:0007669"/>
    <property type="project" value="InterPro"/>
</dbReference>
<evidence type="ECO:0000256" key="1">
    <source>
        <dbReference type="ARBA" id="ARBA00009437"/>
    </source>
</evidence>
<evidence type="ECO:0000256" key="2">
    <source>
        <dbReference type="ARBA" id="ARBA00023015"/>
    </source>
</evidence>
<evidence type="ECO:0000259" key="5">
    <source>
        <dbReference type="PROSITE" id="PS50931"/>
    </source>
</evidence>
<dbReference type="Gene3D" id="1.10.10.10">
    <property type="entry name" value="Winged helix-like DNA-binding domain superfamily/Winged helix DNA-binding domain"/>
    <property type="match status" value="1"/>
</dbReference>